<dbReference type="GO" id="GO:0045275">
    <property type="term" value="C:respiratory chain complex III"/>
    <property type="evidence" value="ECO:0007669"/>
    <property type="project" value="InterPro"/>
</dbReference>
<evidence type="ECO:0000256" key="2">
    <source>
        <dbReference type="ARBA" id="ARBA00007668"/>
    </source>
</evidence>
<evidence type="ECO:0000313" key="13">
    <source>
        <dbReference type="Proteomes" id="UP000002051"/>
    </source>
</evidence>
<dbReference type="HOGENOM" id="CLU_1549893_0_0_1"/>
<keyword evidence="10" id="KW-0472">Membrane</keyword>
<dbReference type="SUPFAM" id="SSF81508">
    <property type="entry name" value="Ubiquinone-binding protein QP-C of cytochrome bc1 complex (Ubiquinol-cytochrome c reductase)"/>
    <property type="match status" value="1"/>
</dbReference>
<dbReference type="PaxDb" id="3880-AES99018"/>
<dbReference type="GO" id="GO:0006122">
    <property type="term" value="P:mitochondrial electron transport, ubiquinol to cytochrome c"/>
    <property type="evidence" value="ECO:0007669"/>
    <property type="project" value="InterPro"/>
</dbReference>
<dbReference type="InterPro" id="IPR020101">
    <property type="entry name" value="Cyt_b-c1_8-plants"/>
</dbReference>
<reference evidence="11 13" key="2">
    <citation type="journal article" date="2014" name="BMC Genomics">
        <title>An improved genome release (version Mt4.0) for the model legume Medicago truncatula.</title>
        <authorList>
            <person name="Tang H."/>
            <person name="Krishnakumar V."/>
            <person name="Bidwell S."/>
            <person name="Rosen B."/>
            <person name="Chan A."/>
            <person name="Zhou S."/>
            <person name="Gentzbittel L."/>
            <person name="Childs K.L."/>
            <person name="Yandell M."/>
            <person name="Gundlach H."/>
            <person name="Mayer K.F."/>
            <person name="Schwartz D.C."/>
            <person name="Town C.D."/>
        </authorList>
    </citation>
    <scope>GENOME REANNOTATION</scope>
    <source>
        <strain evidence="12 13">cv. Jemalong A17</strain>
    </source>
</reference>
<keyword evidence="8" id="KW-1133">Transmembrane helix</keyword>
<organism evidence="11 13">
    <name type="scientific">Medicago truncatula</name>
    <name type="common">Barrel medic</name>
    <name type="synonym">Medicago tribuloides</name>
    <dbReference type="NCBI Taxonomy" id="3880"/>
    <lineage>
        <taxon>Eukaryota</taxon>
        <taxon>Viridiplantae</taxon>
        <taxon>Streptophyta</taxon>
        <taxon>Embryophyta</taxon>
        <taxon>Tracheophyta</taxon>
        <taxon>Spermatophyta</taxon>
        <taxon>Magnoliopsida</taxon>
        <taxon>eudicotyledons</taxon>
        <taxon>Gunneridae</taxon>
        <taxon>Pentapetalae</taxon>
        <taxon>rosids</taxon>
        <taxon>fabids</taxon>
        <taxon>Fabales</taxon>
        <taxon>Fabaceae</taxon>
        <taxon>Papilionoideae</taxon>
        <taxon>50 kb inversion clade</taxon>
        <taxon>NPAAA clade</taxon>
        <taxon>Hologalegina</taxon>
        <taxon>IRL clade</taxon>
        <taxon>Trifolieae</taxon>
        <taxon>Medicago</taxon>
    </lineage>
</organism>
<dbReference type="AlphaFoldDB" id="G7K5T7"/>
<evidence type="ECO:0000256" key="4">
    <source>
        <dbReference type="ARBA" id="ARBA00022660"/>
    </source>
</evidence>
<dbReference type="EnsemblPlants" id="AES99018">
    <property type="protein sequence ID" value="AES99018"/>
    <property type="gene ID" value="MTR_5g075690"/>
</dbReference>
<comment type="subcellular location">
    <subcellularLocation>
        <location evidence="1">Mitochondrion inner membrane</location>
        <topology evidence="1">Single-pass membrane protein</topology>
    </subcellularLocation>
</comment>
<dbReference type="ExpressionAtlas" id="G7K5T7">
    <property type="expression patterns" value="differential"/>
</dbReference>
<sequence length="173" mass="19941">MGKNIVPVKSVVYALSPFQQKIMPGLWKDLPTKIHHKVSENWISALLLVVPVVGTYSYAMHFVEQEKLHHSIKDFIVPCQVFGISCLLMNLQNCKLLNLIFIEEKNVWFNFFMALRDDFEAIRGRILHHTPLQTVDSVIDELLEEEIRLKSCSYFHSENGIVEKEILPTSDSS</sequence>
<evidence type="ECO:0000256" key="5">
    <source>
        <dbReference type="ARBA" id="ARBA00022692"/>
    </source>
</evidence>
<reference evidence="12" key="3">
    <citation type="submission" date="2015-04" db="UniProtKB">
        <authorList>
            <consortium name="EnsemblPlants"/>
        </authorList>
    </citation>
    <scope>IDENTIFICATION</scope>
    <source>
        <strain evidence="12">cv. Jemalong A17</strain>
    </source>
</reference>
<keyword evidence="7" id="KW-0249">Electron transport</keyword>
<keyword evidence="9" id="KW-0496">Mitochondrion</keyword>
<evidence type="ECO:0000256" key="10">
    <source>
        <dbReference type="ARBA" id="ARBA00023136"/>
    </source>
</evidence>
<name>G7K5T7_MEDTR</name>
<accession>G7K5T7</accession>
<evidence type="ECO:0000313" key="12">
    <source>
        <dbReference type="EnsemblPlants" id="AES99018"/>
    </source>
</evidence>
<protein>
    <submittedName>
        <fullName evidence="11">Cytochrome B-c1 complex, subunit 8</fullName>
    </submittedName>
</protein>
<dbReference type="PANTHER" id="PTHR34559:SF6">
    <property type="entry name" value="CYTOCHROME B-C1 COMPLEX SUBUNIT 8-1, MITOCHONDRIAL"/>
    <property type="match status" value="1"/>
</dbReference>
<dbReference type="PANTHER" id="PTHR34559">
    <property type="entry name" value="CYTOCHROME B-C1 COMPLEX SUBUNIT 8"/>
    <property type="match status" value="1"/>
</dbReference>
<dbReference type="GO" id="GO:0005743">
    <property type="term" value="C:mitochondrial inner membrane"/>
    <property type="evidence" value="ECO:0007669"/>
    <property type="project" value="UniProtKB-SubCell"/>
</dbReference>
<dbReference type="InterPro" id="IPR036642">
    <property type="entry name" value="Cyt_bc1_su8_sf"/>
</dbReference>
<reference evidence="11 13" key="1">
    <citation type="journal article" date="2011" name="Nature">
        <title>The Medicago genome provides insight into the evolution of rhizobial symbioses.</title>
        <authorList>
            <person name="Young N.D."/>
            <person name="Debelle F."/>
            <person name="Oldroyd G.E."/>
            <person name="Geurts R."/>
            <person name="Cannon S.B."/>
            <person name="Udvardi M.K."/>
            <person name="Benedito V.A."/>
            <person name="Mayer K.F."/>
            <person name="Gouzy J."/>
            <person name="Schoof H."/>
            <person name="Van de Peer Y."/>
            <person name="Proost S."/>
            <person name="Cook D.R."/>
            <person name="Meyers B.C."/>
            <person name="Spannagl M."/>
            <person name="Cheung F."/>
            <person name="De Mita S."/>
            <person name="Krishnakumar V."/>
            <person name="Gundlach H."/>
            <person name="Zhou S."/>
            <person name="Mudge J."/>
            <person name="Bharti A.K."/>
            <person name="Murray J.D."/>
            <person name="Naoumkina M.A."/>
            <person name="Rosen B."/>
            <person name="Silverstein K.A."/>
            <person name="Tang H."/>
            <person name="Rombauts S."/>
            <person name="Zhao P.X."/>
            <person name="Zhou P."/>
            <person name="Barbe V."/>
            <person name="Bardou P."/>
            <person name="Bechner M."/>
            <person name="Bellec A."/>
            <person name="Berger A."/>
            <person name="Berges H."/>
            <person name="Bidwell S."/>
            <person name="Bisseling T."/>
            <person name="Choisne N."/>
            <person name="Couloux A."/>
            <person name="Denny R."/>
            <person name="Deshpande S."/>
            <person name="Dai X."/>
            <person name="Doyle J.J."/>
            <person name="Dudez A.M."/>
            <person name="Farmer A.D."/>
            <person name="Fouteau S."/>
            <person name="Franken C."/>
            <person name="Gibelin C."/>
            <person name="Gish J."/>
            <person name="Goldstein S."/>
            <person name="Gonzalez A.J."/>
            <person name="Green P.J."/>
            <person name="Hallab A."/>
            <person name="Hartog M."/>
            <person name="Hua A."/>
            <person name="Humphray S.J."/>
            <person name="Jeong D.H."/>
            <person name="Jing Y."/>
            <person name="Jocker A."/>
            <person name="Kenton S.M."/>
            <person name="Kim D.J."/>
            <person name="Klee K."/>
            <person name="Lai H."/>
            <person name="Lang C."/>
            <person name="Lin S."/>
            <person name="Macmil S.L."/>
            <person name="Magdelenat G."/>
            <person name="Matthews L."/>
            <person name="McCorrison J."/>
            <person name="Monaghan E.L."/>
            <person name="Mun J.H."/>
            <person name="Najar F.Z."/>
            <person name="Nicholson C."/>
            <person name="Noirot C."/>
            <person name="O'Bleness M."/>
            <person name="Paule C.R."/>
            <person name="Poulain J."/>
            <person name="Prion F."/>
            <person name="Qin B."/>
            <person name="Qu C."/>
            <person name="Retzel E.F."/>
            <person name="Riddle C."/>
            <person name="Sallet E."/>
            <person name="Samain S."/>
            <person name="Samson N."/>
            <person name="Sanders I."/>
            <person name="Saurat O."/>
            <person name="Scarpelli C."/>
            <person name="Schiex T."/>
            <person name="Segurens B."/>
            <person name="Severin A.J."/>
            <person name="Sherrier D.J."/>
            <person name="Shi R."/>
            <person name="Sims S."/>
            <person name="Singer S.R."/>
            <person name="Sinharoy S."/>
            <person name="Sterck L."/>
            <person name="Viollet A."/>
            <person name="Wang B.B."/>
            <person name="Wang K."/>
            <person name="Wang M."/>
            <person name="Wang X."/>
            <person name="Warfsmann J."/>
            <person name="Weissenbach J."/>
            <person name="White D.D."/>
            <person name="White J.D."/>
            <person name="Wiley G.B."/>
            <person name="Wincker P."/>
            <person name="Xing Y."/>
            <person name="Yang L."/>
            <person name="Yao Z."/>
            <person name="Ying F."/>
            <person name="Zhai J."/>
            <person name="Zhou L."/>
            <person name="Zuber A."/>
            <person name="Denarie J."/>
            <person name="Dixon R.A."/>
            <person name="May G.D."/>
            <person name="Schwartz D.C."/>
            <person name="Rogers J."/>
            <person name="Quetier F."/>
            <person name="Town C.D."/>
            <person name="Roe B.A."/>
        </authorList>
    </citation>
    <scope>NUCLEOTIDE SEQUENCE [LARGE SCALE GENOMIC DNA]</scope>
    <source>
        <strain evidence="11">A17</strain>
        <strain evidence="12 13">cv. Jemalong A17</strain>
    </source>
</reference>
<evidence type="ECO:0000256" key="6">
    <source>
        <dbReference type="ARBA" id="ARBA00022792"/>
    </source>
</evidence>
<gene>
    <name evidence="11" type="ordered locus">MTR_5g075690</name>
</gene>
<keyword evidence="6" id="KW-0999">Mitochondrion inner membrane</keyword>
<proteinExistence type="inferred from homology"/>
<keyword evidence="5" id="KW-0812">Transmembrane</keyword>
<evidence type="ECO:0000256" key="9">
    <source>
        <dbReference type="ARBA" id="ARBA00023128"/>
    </source>
</evidence>
<dbReference type="Proteomes" id="UP000002051">
    <property type="component" value="Chromosome 5"/>
</dbReference>
<evidence type="ECO:0000256" key="1">
    <source>
        <dbReference type="ARBA" id="ARBA00004434"/>
    </source>
</evidence>
<evidence type="ECO:0000256" key="8">
    <source>
        <dbReference type="ARBA" id="ARBA00022989"/>
    </source>
</evidence>
<dbReference type="EMBL" id="CM001221">
    <property type="protein sequence ID" value="AES99018.1"/>
    <property type="molecule type" value="Genomic_DNA"/>
</dbReference>
<evidence type="ECO:0000256" key="3">
    <source>
        <dbReference type="ARBA" id="ARBA00022448"/>
    </source>
</evidence>
<evidence type="ECO:0000313" key="11">
    <source>
        <dbReference type="EMBL" id="AES99018.1"/>
    </source>
</evidence>
<keyword evidence="4" id="KW-0679">Respiratory chain</keyword>
<comment type="similarity">
    <text evidence="2">Belongs to the UQCRQ/QCR8 family.</text>
</comment>
<dbReference type="STRING" id="3880.G7K5T7"/>
<evidence type="ECO:0000256" key="7">
    <source>
        <dbReference type="ARBA" id="ARBA00022982"/>
    </source>
</evidence>
<keyword evidence="3" id="KW-0813">Transport</keyword>
<dbReference type="Pfam" id="PF10890">
    <property type="entry name" value="Cyt_b-c1_8"/>
    <property type="match status" value="1"/>
</dbReference>
<dbReference type="eggNOG" id="ENOG502S4G5">
    <property type="taxonomic scope" value="Eukaryota"/>
</dbReference>
<keyword evidence="13" id="KW-1185">Reference proteome</keyword>
<dbReference type="Gene3D" id="1.20.5.210">
    <property type="entry name" value="Cytochrome b-c1 complex subunit 8"/>
    <property type="match status" value="1"/>
</dbReference>